<dbReference type="InterPro" id="IPR027417">
    <property type="entry name" value="P-loop_NTPase"/>
</dbReference>
<keyword evidence="4" id="KW-0547">Nucleotide-binding</keyword>
<dbReference type="CDD" id="cd01898">
    <property type="entry name" value="Obg"/>
    <property type="match status" value="1"/>
</dbReference>
<comment type="similarity">
    <text evidence="2">Belongs to the TRAFAC class OBG-HflX-like GTPase superfamily. OBG GTPase family.</text>
</comment>
<evidence type="ECO:0000256" key="4">
    <source>
        <dbReference type="ARBA" id="ARBA00022741"/>
    </source>
</evidence>
<evidence type="ECO:0000256" key="1">
    <source>
        <dbReference type="ARBA" id="ARBA00004604"/>
    </source>
</evidence>
<dbReference type="PIRSF" id="PIRSF002401">
    <property type="entry name" value="GTP_bd_Obg/CgtA"/>
    <property type="match status" value="1"/>
</dbReference>
<protein>
    <submittedName>
        <fullName evidence="11">GTP-binding protein 10 homolog</fullName>
    </submittedName>
</protein>
<dbReference type="Proteomes" id="UP000504606">
    <property type="component" value="Unplaced"/>
</dbReference>
<keyword evidence="3" id="KW-0690">Ribosome biogenesis</keyword>
<dbReference type="PRINTS" id="PR00326">
    <property type="entry name" value="GTP1OBG"/>
</dbReference>
<dbReference type="AlphaFoldDB" id="A0A6J1SUW8"/>
<name>A0A6J1SUW8_FRAOC</name>
<dbReference type="Gene3D" id="3.40.50.300">
    <property type="entry name" value="P-loop containing nucleotide triphosphate hydrolases"/>
    <property type="match status" value="1"/>
</dbReference>
<dbReference type="GO" id="GO:0000287">
    <property type="term" value="F:magnesium ion binding"/>
    <property type="evidence" value="ECO:0007669"/>
    <property type="project" value="InterPro"/>
</dbReference>
<dbReference type="PANTHER" id="PTHR11702">
    <property type="entry name" value="DEVELOPMENTALLY REGULATED GTP-BINDING PROTEIN-RELATED"/>
    <property type="match status" value="1"/>
</dbReference>
<dbReference type="GO" id="GO:0005525">
    <property type="term" value="F:GTP binding"/>
    <property type="evidence" value="ECO:0007669"/>
    <property type="project" value="UniProtKB-KW"/>
</dbReference>
<evidence type="ECO:0000256" key="2">
    <source>
        <dbReference type="ARBA" id="ARBA00007699"/>
    </source>
</evidence>
<evidence type="ECO:0000256" key="3">
    <source>
        <dbReference type="ARBA" id="ARBA00022517"/>
    </source>
</evidence>
<accession>A0A6J1SUW8</accession>
<sequence>MVCLSPSLLMRVTSVSLKRLRGTFFDKVHLNLRAGNGGMGNQKFGGVGGKGGDIYMKGSKVKDLMGVAVQYPERKIRAEHGGNSIEKRLLGVRGTDIVVEVPCGVRAITDDKLIIGEVNKINETVLLARGGVGGNPATNFSGLRGQKFNVTLELSLISDVSLLGFPNAGKSTLLKACSNAKPRIAAYPFTTVKPNIGILQYKDHRSISMADLPGLIEGAHANYGMGHKFLRHIERTNIVLMIVDVTGFQLNLQHPKRSALETIMLLLKELELYNPSYLDKPMALIVNKMDQPGSEEVLSEIKSKLANIEEFSENLPENMKCERLIQFEDIIPISAKSDSESVKAVKEYVRLSLKNLAEKKWSDTVQGEVEESLKRLKPTSEEKGPTLV</sequence>
<reference evidence="11" key="1">
    <citation type="submission" date="2025-08" db="UniProtKB">
        <authorList>
            <consortium name="RefSeq"/>
        </authorList>
    </citation>
    <scope>IDENTIFICATION</scope>
    <source>
        <tissue evidence="11">Whole organism</tissue>
    </source>
</reference>
<gene>
    <name evidence="11" type="primary">LOC113210759</name>
</gene>
<dbReference type="PANTHER" id="PTHR11702:SF43">
    <property type="entry name" value="GTP-BINDING PROTEIN 10"/>
    <property type="match status" value="1"/>
</dbReference>
<feature type="region of interest" description="Disordered" evidence="7">
    <location>
        <begin position="368"/>
        <end position="388"/>
    </location>
</feature>
<dbReference type="InterPro" id="IPR036726">
    <property type="entry name" value="GTP1_OBG_dom_sf"/>
</dbReference>
<dbReference type="InterPro" id="IPR006073">
    <property type="entry name" value="GTP-bd"/>
</dbReference>
<proteinExistence type="inferred from homology"/>
<dbReference type="GeneID" id="113210759"/>
<dbReference type="Gene3D" id="2.70.210.12">
    <property type="entry name" value="GTP1/OBG domain"/>
    <property type="match status" value="1"/>
</dbReference>
<dbReference type="GO" id="GO:0005739">
    <property type="term" value="C:mitochondrion"/>
    <property type="evidence" value="ECO:0007669"/>
    <property type="project" value="TreeGrafter"/>
</dbReference>
<feature type="domain" description="OBG-type G" evidence="8">
    <location>
        <begin position="158"/>
        <end position="353"/>
    </location>
</feature>
<comment type="subcellular location">
    <subcellularLocation>
        <location evidence="1">Nucleus</location>
        <location evidence="1">Nucleolus</location>
    </subcellularLocation>
</comment>
<evidence type="ECO:0000259" key="8">
    <source>
        <dbReference type="PROSITE" id="PS51710"/>
    </source>
</evidence>
<keyword evidence="10" id="KW-1185">Reference proteome</keyword>
<feature type="compositionally biased region" description="Basic and acidic residues" evidence="7">
    <location>
        <begin position="371"/>
        <end position="388"/>
    </location>
</feature>
<dbReference type="Pfam" id="PF01926">
    <property type="entry name" value="MMR_HSR1"/>
    <property type="match status" value="1"/>
</dbReference>
<organism evidence="10 11">
    <name type="scientific">Frankliniella occidentalis</name>
    <name type="common">Western flower thrips</name>
    <name type="synonym">Euthrips occidentalis</name>
    <dbReference type="NCBI Taxonomy" id="133901"/>
    <lineage>
        <taxon>Eukaryota</taxon>
        <taxon>Metazoa</taxon>
        <taxon>Ecdysozoa</taxon>
        <taxon>Arthropoda</taxon>
        <taxon>Hexapoda</taxon>
        <taxon>Insecta</taxon>
        <taxon>Pterygota</taxon>
        <taxon>Neoptera</taxon>
        <taxon>Paraneoptera</taxon>
        <taxon>Thysanoptera</taxon>
        <taxon>Terebrantia</taxon>
        <taxon>Thripoidea</taxon>
        <taxon>Thripidae</taxon>
        <taxon>Frankliniella</taxon>
    </lineage>
</organism>
<dbReference type="Pfam" id="PF01018">
    <property type="entry name" value="GTP1_OBG"/>
    <property type="match status" value="1"/>
</dbReference>
<dbReference type="InterPro" id="IPR045086">
    <property type="entry name" value="OBG_GTPase"/>
</dbReference>
<dbReference type="KEGG" id="foc:113210759"/>
<evidence type="ECO:0000259" key="9">
    <source>
        <dbReference type="PROSITE" id="PS51883"/>
    </source>
</evidence>
<dbReference type="InterPro" id="IPR014100">
    <property type="entry name" value="GTP-bd_Obg/CgtA"/>
</dbReference>
<keyword evidence="6" id="KW-0539">Nucleus</keyword>
<dbReference type="RefSeq" id="XP_026284672.1">
    <property type="nucleotide sequence ID" value="XM_026428887.2"/>
</dbReference>
<evidence type="ECO:0000313" key="11">
    <source>
        <dbReference type="RefSeq" id="XP_026284672.1"/>
    </source>
</evidence>
<keyword evidence="5" id="KW-0342">GTP-binding</keyword>
<evidence type="ECO:0000256" key="5">
    <source>
        <dbReference type="ARBA" id="ARBA00023134"/>
    </source>
</evidence>
<evidence type="ECO:0000256" key="6">
    <source>
        <dbReference type="ARBA" id="ARBA00023242"/>
    </source>
</evidence>
<dbReference type="InterPro" id="IPR006169">
    <property type="entry name" value="GTP1_OBG_dom"/>
</dbReference>
<feature type="domain" description="Obg" evidence="9">
    <location>
        <begin position="22"/>
        <end position="157"/>
    </location>
</feature>
<dbReference type="SUPFAM" id="SSF82051">
    <property type="entry name" value="Obg GTP-binding protein N-terminal domain"/>
    <property type="match status" value="1"/>
</dbReference>
<dbReference type="PROSITE" id="PS51883">
    <property type="entry name" value="OBG"/>
    <property type="match status" value="1"/>
</dbReference>
<dbReference type="PROSITE" id="PS51710">
    <property type="entry name" value="G_OBG"/>
    <property type="match status" value="1"/>
</dbReference>
<evidence type="ECO:0000313" key="10">
    <source>
        <dbReference type="Proteomes" id="UP000504606"/>
    </source>
</evidence>
<dbReference type="SUPFAM" id="SSF52540">
    <property type="entry name" value="P-loop containing nucleoside triphosphate hydrolases"/>
    <property type="match status" value="1"/>
</dbReference>
<evidence type="ECO:0000256" key="7">
    <source>
        <dbReference type="SAM" id="MobiDB-lite"/>
    </source>
</evidence>
<dbReference type="GO" id="GO:0005730">
    <property type="term" value="C:nucleolus"/>
    <property type="evidence" value="ECO:0007669"/>
    <property type="project" value="UniProtKB-SubCell"/>
</dbReference>
<dbReference type="OrthoDB" id="347018at2759"/>
<dbReference type="InterPro" id="IPR031167">
    <property type="entry name" value="G_OBG"/>
</dbReference>
<dbReference type="GO" id="GO:0042254">
    <property type="term" value="P:ribosome biogenesis"/>
    <property type="evidence" value="ECO:0007669"/>
    <property type="project" value="UniProtKB-UniRule"/>
</dbReference>
<dbReference type="GO" id="GO:0003924">
    <property type="term" value="F:GTPase activity"/>
    <property type="evidence" value="ECO:0007669"/>
    <property type="project" value="InterPro"/>
</dbReference>